<proteinExistence type="predicted"/>
<name>A0ACB1A4H7_MELEN</name>
<dbReference type="Proteomes" id="UP001497535">
    <property type="component" value="Unassembled WGS sequence"/>
</dbReference>
<organism evidence="1 2">
    <name type="scientific">Meloidogyne enterolobii</name>
    <name type="common">Root-knot nematode worm</name>
    <name type="synonym">Meloidogyne mayaguensis</name>
    <dbReference type="NCBI Taxonomy" id="390850"/>
    <lineage>
        <taxon>Eukaryota</taxon>
        <taxon>Metazoa</taxon>
        <taxon>Ecdysozoa</taxon>
        <taxon>Nematoda</taxon>
        <taxon>Chromadorea</taxon>
        <taxon>Rhabditida</taxon>
        <taxon>Tylenchina</taxon>
        <taxon>Tylenchomorpha</taxon>
        <taxon>Tylenchoidea</taxon>
        <taxon>Meloidogynidae</taxon>
        <taxon>Meloidogyninae</taxon>
        <taxon>Meloidogyne</taxon>
    </lineage>
</organism>
<comment type="caution">
    <text evidence="1">The sequence shown here is derived from an EMBL/GenBank/DDBJ whole genome shotgun (WGS) entry which is preliminary data.</text>
</comment>
<protein>
    <submittedName>
        <fullName evidence="1">Uncharacterized protein</fullName>
    </submittedName>
</protein>
<sequence>MGQFQSAEADLRISPKRVVVNPSGDTEFLQRKLAFKIVCVNNIEYGFVPVHGFFKPGETTVIRISRSDGPAKTDYFQICLLDAKDEDHNAENLFGHSNYGMEQIKIFLEASSSVKEQLIASKEPPSPGD</sequence>
<keyword evidence="2" id="KW-1185">Reference proteome</keyword>
<evidence type="ECO:0000313" key="1">
    <source>
        <dbReference type="EMBL" id="CAK5086148.1"/>
    </source>
</evidence>
<evidence type="ECO:0000313" key="2">
    <source>
        <dbReference type="Proteomes" id="UP001497535"/>
    </source>
</evidence>
<gene>
    <name evidence="1" type="ORF">MENTE1834_LOCUS33639</name>
</gene>
<reference evidence="1" key="1">
    <citation type="submission" date="2023-11" db="EMBL/GenBank/DDBJ databases">
        <authorList>
            <person name="Poullet M."/>
        </authorList>
    </citation>
    <scope>NUCLEOTIDE SEQUENCE</scope>
    <source>
        <strain evidence="1">E1834</strain>
    </source>
</reference>
<dbReference type="EMBL" id="CAVMJV010000059">
    <property type="protein sequence ID" value="CAK5086148.1"/>
    <property type="molecule type" value="Genomic_DNA"/>
</dbReference>
<accession>A0ACB1A4H7</accession>